<organism evidence="1 2">
    <name type="scientific">Microlunatus phosphovorus (strain ATCC 700054 / DSM 10555 / JCM 9379 / NBRC 101784 / NCIMB 13414 / VKM Ac-1990 / NM-1)</name>
    <dbReference type="NCBI Taxonomy" id="1032480"/>
    <lineage>
        <taxon>Bacteria</taxon>
        <taxon>Bacillati</taxon>
        <taxon>Actinomycetota</taxon>
        <taxon>Actinomycetes</taxon>
        <taxon>Propionibacteriales</taxon>
        <taxon>Propionibacteriaceae</taxon>
        <taxon>Microlunatus</taxon>
    </lineage>
</organism>
<evidence type="ECO:0000313" key="1">
    <source>
        <dbReference type="EMBL" id="BAK36255.1"/>
    </source>
</evidence>
<dbReference type="KEGG" id="mph:MLP_32410"/>
<protein>
    <recommendedName>
        <fullName evidence="3">Hydrolase</fullName>
    </recommendedName>
</protein>
<dbReference type="EMBL" id="AP012204">
    <property type="protein sequence ID" value="BAK36255.1"/>
    <property type="molecule type" value="Genomic_DNA"/>
</dbReference>
<dbReference type="Proteomes" id="UP000007947">
    <property type="component" value="Chromosome"/>
</dbReference>
<dbReference type="InterPro" id="IPR036412">
    <property type="entry name" value="HAD-like_sf"/>
</dbReference>
<dbReference type="AlphaFoldDB" id="F5XLI9"/>
<gene>
    <name evidence="1" type="ordered locus">MLP_32410</name>
</gene>
<dbReference type="SUPFAM" id="SSF56784">
    <property type="entry name" value="HAD-like"/>
    <property type="match status" value="1"/>
</dbReference>
<sequence>MVMLTEIHHAAAAWLFDFDGTLTDYDSADRTAVEVLRSACFDDVPAEEFHAASVAARTAFYRVWAAGDTSVGLDQSRVAALCERYGRSGAVAEAVATYRGSR</sequence>
<reference evidence="1 2" key="1">
    <citation type="submission" date="2011-05" db="EMBL/GenBank/DDBJ databases">
        <title>Whole genome sequence of Microlunatus phosphovorus NM-1.</title>
        <authorList>
            <person name="Hosoyama A."/>
            <person name="Sasaki K."/>
            <person name="Harada T."/>
            <person name="Igarashi R."/>
            <person name="Kawakoshi A."/>
            <person name="Sasagawa M."/>
            <person name="Fukada J."/>
            <person name="Nakamura S."/>
            <person name="Katano Y."/>
            <person name="Hanada S."/>
            <person name="Kamagata Y."/>
            <person name="Nakamura N."/>
            <person name="Yamazaki S."/>
            <person name="Fujita N."/>
        </authorList>
    </citation>
    <scope>NUCLEOTIDE SEQUENCE [LARGE SCALE GENOMIC DNA]</scope>
    <source>
        <strain evidence="2">ATCC 700054 / DSM 10555 / JCM 9379 / NBRC 101784 / NCIMB 13414 / VKM Ac-1990 / NM-1</strain>
    </source>
</reference>
<proteinExistence type="predicted"/>
<evidence type="ECO:0008006" key="3">
    <source>
        <dbReference type="Google" id="ProtNLM"/>
    </source>
</evidence>
<accession>F5XLI9</accession>
<evidence type="ECO:0000313" key="2">
    <source>
        <dbReference type="Proteomes" id="UP000007947"/>
    </source>
</evidence>
<name>F5XLI9_MICPN</name>
<keyword evidence="2" id="KW-1185">Reference proteome</keyword>
<dbReference type="HOGENOM" id="CLU_2274120_0_0_11"/>